<dbReference type="GO" id="GO:0047355">
    <property type="term" value="F:CDP-glycerol glycerophosphotransferase activity"/>
    <property type="evidence" value="ECO:0007669"/>
    <property type="project" value="InterPro"/>
</dbReference>
<dbReference type="GO" id="GO:0016020">
    <property type="term" value="C:membrane"/>
    <property type="evidence" value="ECO:0007669"/>
    <property type="project" value="InterPro"/>
</dbReference>
<accession>A0A2Z4U9B8</accession>
<dbReference type="OrthoDB" id="9780552at2"/>
<organism evidence="2 3">
    <name type="scientific">Blautia argi</name>
    <dbReference type="NCBI Taxonomy" id="1912897"/>
    <lineage>
        <taxon>Bacteria</taxon>
        <taxon>Bacillati</taxon>
        <taxon>Bacillota</taxon>
        <taxon>Clostridia</taxon>
        <taxon>Lachnospirales</taxon>
        <taxon>Lachnospiraceae</taxon>
        <taxon>Blautia</taxon>
    </lineage>
</organism>
<dbReference type="EMBL" id="CP030280">
    <property type="protein sequence ID" value="AWY97600.1"/>
    <property type="molecule type" value="Genomic_DNA"/>
</dbReference>
<gene>
    <name evidence="2" type="ORF">DQQ01_04920</name>
</gene>
<proteinExistence type="predicted"/>
<dbReference type="Proteomes" id="UP000250003">
    <property type="component" value="Chromosome"/>
</dbReference>
<evidence type="ECO:0000313" key="3">
    <source>
        <dbReference type="Proteomes" id="UP000250003"/>
    </source>
</evidence>
<keyword evidence="2" id="KW-0808">Transferase</keyword>
<dbReference type="RefSeq" id="WP_111918893.1">
    <property type="nucleotide sequence ID" value="NZ_CP030280.1"/>
</dbReference>
<protein>
    <submittedName>
        <fullName evidence="2">CDP-glycerol--glycerophosphate glycerophosphotransferase</fullName>
    </submittedName>
</protein>
<dbReference type="KEGG" id="blau:DQQ01_04920"/>
<sequence>MKLYIDPGTGSMLFAILIGILGAANYLLKDWIVKIRFLLSGGRQKADVNEKKIPIVIFSDDKRYWTVFEPLCREFDRRGVDIVYMTASPDDPALKNPYEHIKGEFIGENNKAFAKLNFLNATLVLSTTPGLDVYQWKRSKKVQYYVHMLHAANEIAGYRMFGTDYYDALLLSGEYQVRDVRYLESIRNLPEKEIVKIGIPYLDEMYARLHKAQNADIKSGKKERTVLLAPSWGKSAILSKFGERIIDVLIETGYSIIIRPHPQSFTSEREMLDTLMEKYPNSEKLEWNRDNDNFEVLKRADILISDFSGVVFDFSLVHEKPVIYTDTKFDKGPYDAWWLKTPYWTFTALPRIGQELNEENLDSLKEMIDSCLSDEKYAQGRQEVIRETWEHRGEGTQRAVDYILSKYEQLKSAEEEK</sequence>
<keyword evidence="1" id="KW-1133">Transmembrane helix</keyword>
<keyword evidence="1" id="KW-0812">Transmembrane</keyword>
<feature type="transmembrane region" description="Helical" evidence="1">
    <location>
        <begin position="12"/>
        <end position="28"/>
    </location>
</feature>
<dbReference type="InterPro" id="IPR043148">
    <property type="entry name" value="TagF_C"/>
</dbReference>
<evidence type="ECO:0000256" key="1">
    <source>
        <dbReference type="SAM" id="Phobius"/>
    </source>
</evidence>
<dbReference type="AlphaFoldDB" id="A0A2Z4U9B8"/>
<reference evidence="3" key="1">
    <citation type="submission" date="2018-06" db="EMBL/GenBank/DDBJ databases">
        <title>Description of Blautia argi sp. nov., a new anaerobic isolated from dog feces.</title>
        <authorList>
            <person name="Chang Y.-H."/>
            <person name="Paek J."/>
            <person name="Shin Y."/>
        </authorList>
    </citation>
    <scope>NUCLEOTIDE SEQUENCE [LARGE SCALE GENOMIC DNA]</scope>
    <source>
        <strain evidence="3">KCTC 15426</strain>
    </source>
</reference>
<dbReference type="InterPro" id="IPR007554">
    <property type="entry name" value="Glycerophosphate_synth"/>
</dbReference>
<keyword evidence="3" id="KW-1185">Reference proteome</keyword>
<dbReference type="Pfam" id="PF04464">
    <property type="entry name" value="Glyphos_transf"/>
    <property type="match status" value="1"/>
</dbReference>
<dbReference type="Gene3D" id="3.40.50.12580">
    <property type="match status" value="1"/>
</dbReference>
<evidence type="ECO:0000313" key="2">
    <source>
        <dbReference type="EMBL" id="AWY97600.1"/>
    </source>
</evidence>
<keyword evidence="1" id="KW-0472">Membrane</keyword>
<name>A0A2Z4U9B8_9FIRM</name>
<dbReference type="SUPFAM" id="SSF53756">
    <property type="entry name" value="UDP-Glycosyltransferase/glycogen phosphorylase"/>
    <property type="match status" value="1"/>
</dbReference>